<reference evidence="3 4" key="1">
    <citation type="journal article" date="1979" name="Int. J. Syst. Evol. Microbiol.">
        <title>Bacillus globisporus subsp. marinus subsp. nov.</title>
        <authorList>
            <person name="Liu H."/>
        </authorList>
    </citation>
    <scope>NUCLEOTIDE SEQUENCE [LARGE SCALE GENOMIC DNA]</scope>
    <source>
        <strain evidence="3 4">DSM 1297</strain>
    </source>
</reference>
<dbReference type="InterPro" id="IPR011050">
    <property type="entry name" value="Pectin_lyase_fold/virulence"/>
</dbReference>
<gene>
    <name evidence="3" type="ORF">AB1471_15830</name>
</gene>
<dbReference type="RefSeq" id="WP_367780735.1">
    <property type="nucleotide sequence ID" value="NZ_JBFMIA010000028.1"/>
</dbReference>
<accession>A0ABV3Q7J1</accession>
<dbReference type="Pfam" id="PF25250">
    <property type="entry name" value="DUF7852"/>
    <property type="match status" value="1"/>
</dbReference>
<keyword evidence="4" id="KW-1185">Reference proteome</keyword>
<dbReference type="InterPro" id="IPR054845">
    <property type="entry name" value="Exosporium_prot_C"/>
</dbReference>
<feature type="domain" description="Right handed beta helix" evidence="1">
    <location>
        <begin position="59"/>
        <end position="188"/>
    </location>
</feature>
<evidence type="ECO:0000259" key="2">
    <source>
        <dbReference type="Pfam" id="PF25250"/>
    </source>
</evidence>
<organism evidence="3 4">
    <name type="scientific">Jeotgalibacillus marinus</name>
    <dbReference type="NCBI Taxonomy" id="86667"/>
    <lineage>
        <taxon>Bacteria</taxon>
        <taxon>Bacillati</taxon>
        <taxon>Bacillota</taxon>
        <taxon>Bacilli</taxon>
        <taxon>Bacillales</taxon>
        <taxon>Caryophanaceae</taxon>
        <taxon>Jeotgalibacillus</taxon>
    </lineage>
</organism>
<dbReference type="InterPro" id="IPR006626">
    <property type="entry name" value="PbH1"/>
</dbReference>
<dbReference type="InterPro" id="IPR057174">
    <property type="entry name" value="DUF7852"/>
</dbReference>
<dbReference type="InterPro" id="IPR039448">
    <property type="entry name" value="Beta_helix"/>
</dbReference>
<dbReference type="NCBIfam" id="NF045794">
    <property type="entry name" value="CsxC_fam"/>
    <property type="match status" value="1"/>
</dbReference>
<dbReference type="EMBL" id="JBFMIA010000028">
    <property type="protein sequence ID" value="MEW9503247.1"/>
    <property type="molecule type" value="Genomic_DNA"/>
</dbReference>
<dbReference type="SMART" id="SM00710">
    <property type="entry name" value="PbH1"/>
    <property type="match status" value="6"/>
</dbReference>
<evidence type="ECO:0000259" key="1">
    <source>
        <dbReference type="Pfam" id="PF13229"/>
    </source>
</evidence>
<evidence type="ECO:0000313" key="3">
    <source>
        <dbReference type="EMBL" id="MEW9503247.1"/>
    </source>
</evidence>
<comment type="caution">
    <text evidence="3">The sequence shown here is derived from an EMBL/GenBank/DDBJ whole genome shotgun (WGS) entry which is preliminary data.</text>
</comment>
<feature type="domain" description="Right handed beta helix" evidence="1">
    <location>
        <begin position="201"/>
        <end position="339"/>
    </location>
</feature>
<dbReference type="InterPro" id="IPR012334">
    <property type="entry name" value="Pectin_lyas_fold"/>
</dbReference>
<protein>
    <submittedName>
        <fullName evidence="3">Right-handed parallel beta-helix repeat-containing protein</fullName>
    </submittedName>
</protein>
<dbReference type="Proteomes" id="UP001556040">
    <property type="component" value="Unassembled WGS sequence"/>
</dbReference>
<dbReference type="Pfam" id="PF13229">
    <property type="entry name" value="Beta_helix"/>
    <property type="match status" value="2"/>
</dbReference>
<proteinExistence type="predicted"/>
<evidence type="ECO:0000313" key="4">
    <source>
        <dbReference type="Proteomes" id="UP001556040"/>
    </source>
</evidence>
<feature type="domain" description="DUF7852" evidence="2">
    <location>
        <begin position="436"/>
        <end position="507"/>
    </location>
</feature>
<dbReference type="Gene3D" id="2.160.20.10">
    <property type="entry name" value="Single-stranded right-handed beta-helix, Pectin lyase-like"/>
    <property type="match status" value="2"/>
</dbReference>
<name>A0ABV3Q7J1_9BACL</name>
<sequence>MTVFTVQPGESIQDAINGAKACDTIRIETGTFAGFRVENTNTQTPIPRLRIIGAGMGKTIIDGSVSTTADGIEIPPGSDQTTVECLTVQKFSVEGIDIRSNANIIRQVEAKDNENDGIDINVGERNLVLKCFASGNSEGFDTNSNNNYFIECQAFENRSDGFFSVFADHTLYFKCLAQGNGSDGFEVGDFSMLLCNQAIKNSSGIELEENRALAFENDVCGNAGEGFKVDGNDNVIYGNHICDNGTGIEIEGNDPRNNVVNNHVKGNRGDGIRLESDDQGTSENLIDNNIVKENERDGILLQALTTDNCVRSNCVFDNAGTNIQADEPADENNTFDENNTIDDSTCEKEVKVKLIKVPVVVAEPKMQIVTEATIELEPPATEIKRVRKDIFLTQCKVVPEFDTESQVMKAKLFVEGFIRKNIEYATNKGEGALRDKIADVAFSGFVGLGVTDFFTPIILEKSSDYVSRFINPKDGMSPRQDKYSFENSVVYNEQPFCELVSADCFEVDVSPRPVEKDGTFDRLREKIVVDLTLKVLQLQEVSHLKC</sequence>
<dbReference type="SUPFAM" id="SSF51126">
    <property type="entry name" value="Pectin lyase-like"/>
    <property type="match status" value="1"/>
</dbReference>